<keyword evidence="4" id="KW-0808">Transferase</keyword>
<dbReference type="Proteomes" id="UP001642483">
    <property type="component" value="Unassembled WGS sequence"/>
</dbReference>
<comment type="caution">
    <text evidence="6">The sequence shown here is derived from an EMBL/GenBank/DDBJ whole genome shotgun (WGS) entry which is preliminary data.</text>
</comment>
<feature type="domain" description="Protein kinase" evidence="5">
    <location>
        <begin position="16"/>
        <end position="303"/>
    </location>
</feature>
<keyword evidence="4" id="KW-0418">Kinase</keyword>
<feature type="binding site" evidence="3">
    <location>
        <position position="44"/>
    </location>
    <ligand>
        <name>ATP</name>
        <dbReference type="ChEBI" id="CHEBI:30616"/>
    </ligand>
</feature>
<dbReference type="InterPro" id="IPR051681">
    <property type="entry name" value="Ser/Thr_Kinases-Pseudokinases"/>
</dbReference>
<organism evidence="6 7">
    <name type="scientific">Clavelina lepadiformis</name>
    <name type="common">Light-bulb sea squirt</name>
    <name type="synonym">Ascidia lepadiformis</name>
    <dbReference type="NCBI Taxonomy" id="159417"/>
    <lineage>
        <taxon>Eukaryota</taxon>
        <taxon>Metazoa</taxon>
        <taxon>Chordata</taxon>
        <taxon>Tunicata</taxon>
        <taxon>Ascidiacea</taxon>
        <taxon>Aplousobranchia</taxon>
        <taxon>Clavelinidae</taxon>
        <taxon>Clavelina</taxon>
    </lineage>
</organism>
<dbReference type="PANTHER" id="PTHR44329:SF291">
    <property type="entry name" value="PROTEIN KINASE DOMAIN-CONTAINING PROTEIN"/>
    <property type="match status" value="1"/>
</dbReference>
<dbReference type="EMBL" id="CAWYQH010000001">
    <property type="protein sequence ID" value="CAK8671446.1"/>
    <property type="molecule type" value="Genomic_DNA"/>
</dbReference>
<protein>
    <recommendedName>
        <fullName evidence="5">Protein kinase domain-containing protein</fullName>
    </recommendedName>
</protein>
<evidence type="ECO:0000256" key="1">
    <source>
        <dbReference type="ARBA" id="ARBA00022741"/>
    </source>
</evidence>
<keyword evidence="1 3" id="KW-0547">Nucleotide-binding</keyword>
<name>A0ABP0EWR4_CLALP</name>
<dbReference type="Gene3D" id="1.10.510.10">
    <property type="entry name" value="Transferase(Phosphotransferase) domain 1"/>
    <property type="match status" value="1"/>
</dbReference>
<evidence type="ECO:0000256" key="3">
    <source>
        <dbReference type="PROSITE-ProRule" id="PRU10141"/>
    </source>
</evidence>
<evidence type="ECO:0000313" key="7">
    <source>
        <dbReference type="Proteomes" id="UP001642483"/>
    </source>
</evidence>
<dbReference type="Pfam" id="PF00069">
    <property type="entry name" value="Pkinase"/>
    <property type="match status" value="1"/>
</dbReference>
<reference evidence="6 7" key="1">
    <citation type="submission" date="2024-02" db="EMBL/GenBank/DDBJ databases">
        <authorList>
            <person name="Daric V."/>
            <person name="Darras S."/>
        </authorList>
    </citation>
    <scope>NUCLEOTIDE SEQUENCE [LARGE SCALE GENOMIC DNA]</scope>
</reference>
<dbReference type="InterPro" id="IPR008271">
    <property type="entry name" value="Ser/Thr_kinase_AS"/>
</dbReference>
<dbReference type="InterPro" id="IPR017441">
    <property type="entry name" value="Protein_kinase_ATP_BS"/>
</dbReference>
<comment type="similarity">
    <text evidence="4">Belongs to the protein kinase superfamily.</text>
</comment>
<gene>
    <name evidence="6" type="ORF">CVLEPA_LOCUS508</name>
</gene>
<dbReference type="SUPFAM" id="SSF56112">
    <property type="entry name" value="Protein kinase-like (PK-like)"/>
    <property type="match status" value="1"/>
</dbReference>
<dbReference type="PANTHER" id="PTHR44329">
    <property type="entry name" value="SERINE/THREONINE-PROTEIN KINASE TNNI3K-RELATED"/>
    <property type="match status" value="1"/>
</dbReference>
<dbReference type="PROSITE" id="PS00107">
    <property type="entry name" value="PROTEIN_KINASE_ATP"/>
    <property type="match status" value="1"/>
</dbReference>
<dbReference type="SMART" id="SM00220">
    <property type="entry name" value="S_TKc"/>
    <property type="match status" value="1"/>
</dbReference>
<keyword evidence="4" id="KW-0723">Serine/threonine-protein kinase</keyword>
<evidence type="ECO:0000256" key="2">
    <source>
        <dbReference type="ARBA" id="ARBA00022840"/>
    </source>
</evidence>
<keyword evidence="2 3" id="KW-0067">ATP-binding</keyword>
<keyword evidence="7" id="KW-1185">Reference proteome</keyword>
<evidence type="ECO:0000313" key="6">
    <source>
        <dbReference type="EMBL" id="CAK8671446.1"/>
    </source>
</evidence>
<sequence>MPAHRVFRSGDLKSSLQACDDLGSGTYGRVIKVYNTRYGCAAAKVFSVTGTVERQRGTTHSIVESEANIMALASHENVVRFYGICCWSHYYALIMEYETGGSLHDLLKNDQVSLLPWKLRLRFVYETVKAIVFLHNSGLDERIVHGDLKSSNILLSESLHVRVGDFGAATLATKTCDQTSPRHDSKSRQHTVVFSAPEFLSDVFGVRHPDMDIYSLGRVTYELLTRETPFYDATFQDITNEIVHGAVPSDTKINQIRAEMVANADEDLVILDFFRQLMASCCTISRSRRPGILIVQQNIRNLIETVSSTVMAKAVLVVVNQMNTQRNESEPEVRKPLTDLVI</sequence>
<dbReference type="InterPro" id="IPR000719">
    <property type="entry name" value="Prot_kinase_dom"/>
</dbReference>
<evidence type="ECO:0000256" key="4">
    <source>
        <dbReference type="RuleBase" id="RU000304"/>
    </source>
</evidence>
<accession>A0ABP0EWR4</accession>
<evidence type="ECO:0000259" key="5">
    <source>
        <dbReference type="PROSITE" id="PS50011"/>
    </source>
</evidence>
<dbReference type="PROSITE" id="PS00108">
    <property type="entry name" value="PROTEIN_KINASE_ST"/>
    <property type="match status" value="1"/>
</dbReference>
<dbReference type="PROSITE" id="PS50011">
    <property type="entry name" value="PROTEIN_KINASE_DOM"/>
    <property type="match status" value="1"/>
</dbReference>
<dbReference type="InterPro" id="IPR011009">
    <property type="entry name" value="Kinase-like_dom_sf"/>
</dbReference>
<proteinExistence type="inferred from homology"/>